<dbReference type="AlphaFoldDB" id="A0A6C0HXS6"/>
<proteinExistence type="predicted"/>
<reference evidence="2" key="1">
    <citation type="journal article" date="2020" name="Nature">
        <title>Giant virus diversity and host interactions through global metagenomics.</title>
        <authorList>
            <person name="Schulz F."/>
            <person name="Roux S."/>
            <person name="Paez-Espino D."/>
            <person name="Jungbluth S."/>
            <person name="Walsh D.A."/>
            <person name="Denef V.J."/>
            <person name="McMahon K.D."/>
            <person name="Konstantinidis K.T."/>
            <person name="Eloe-Fadrosh E.A."/>
            <person name="Kyrpides N.C."/>
            <person name="Woyke T."/>
        </authorList>
    </citation>
    <scope>NUCLEOTIDE SEQUENCE</scope>
    <source>
        <strain evidence="2">GVMAG-M-3300023184-17</strain>
    </source>
</reference>
<feature type="domain" description="Bacteriophage T5 Orf172 DNA-binding" evidence="1">
    <location>
        <begin position="13"/>
        <end position="88"/>
    </location>
</feature>
<accession>A0A6C0HXS6</accession>
<dbReference type="Pfam" id="PF10544">
    <property type="entry name" value="T5orf172"/>
    <property type="match status" value="1"/>
</dbReference>
<dbReference type="SMART" id="SM00974">
    <property type="entry name" value="T5orf172"/>
    <property type="match status" value="1"/>
</dbReference>
<organism evidence="2">
    <name type="scientific">viral metagenome</name>
    <dbReference type="NCBI Taxonomy" id="1070528"/>
    <lineage>
        <taxon>unclassified sequences</taxon>
        <taxon>metagenomes</taxon>
        <taxon>organismal metagenomes</taxon>
    </lineage>
</organism>
<protein>
    <recommendedName>
        <fullName evidence="1">Bacteriophage T5 Orf172 DNA-binding domain-containing protein</fullName>
    </recommendedName>
</protein>
<evidence type="ECO:0000259" key="1">
    <source>
        <dbReference type="SMART" id="SM00974"/>
    </source>
</evidence>
<evidence type="ECO:0000313" key="2">
    <source>
        <dbReference type="EMBL" id="QHT85230.1"/>
    </source>
</evidence>
<name>A0A6C0HXS6_9ZZZZ</name>
<dbReference type="EMBL" id="MN740041">
    <property type="protein sequence ID" value="QHT85230.1"/>
    <property type="molecule type" value="Genomic_DNA"/>
</dbReference>
<dbReference type="InterPro" id="IPR018306">
    <property type="entry name" value="Phage_T5_Orf172_DNA-bd"/>
</dbReference>
<sequence length="178" mass="21495">MEQIYLLKTDMTMEHLPIYKIGRSRQPDVKRVRSYPKTYQLVSMNTCENCVYIEAELLKLFHKKYKIAYRREYFIGDEVEMAKDIRTMIDATIPNHFHCKLCVFDTHVKGEYDEHLTTQEHRLKVEEADEKINQRKLVKQHIHGLLRKSRDMERKITSVQNNIDILMKNRMYLLENFL</sequence>